<name>A0AA35S0X2_GEOBA</name>
<organism evidence="1 2">
    <name type="scientific">Geodia barretti</name>
    <name type="common">Barrett's horny sponge</name>
    <dbReference type="NCBI Taxonomy" id="519541"/>
    <lineage>
        <taxon>Eukaryota</taxon>
        <taxon>Metazoa</taxon>
        <taxon>Porifera</taxon>
        <taxon>Demospongiae</taxon>
        <taxon>Heteroscleromorpha</taxon>
        <taxon>Tetractinellida</taxon>
        <taxon>Astrophorina</taxon>
        <taxon>Geodiidae</taxon>
        <taxon>Geodia</taxon>
    </lineage>
</organism>
<accession>A0AA35S0X2</accession>
<dbReference type="Proteomes" id="UP001174909">
    <property type="component" value="Unassembled WGS sequence"/>
</dbReference>
<sequence>MVALEGSEFRSLSFLFSLSNITNSAILHLISTTAGQARTELLVEVLDGHLGILLRTVSARGREFSLPLTVSDCIIE</sequence>
<proteinExistence type="predicted"/>
<comment type="caution">
    <text evidence="1">The sequence shown here is derived from an EMBL/GenBank/DDBJ whole genome shotgun (WGS) entry which is preliminary data.</text>
</comment>
<reference evidence="1" key="1">
    <citation type="submission" date="2023-03" db="EMBL/GenBank/DDBJ databases">
        <authorList>
            <person name="Steffen K."/>
            <person name="Cardenas P."/>
        </authorList>
    </citation>
    <scope>NUCLEOTIDE SEQUENCE</scope>
</reference>
<dbReference type="EMBL" id="CASHTH010001782">
    <property type="protein sequence ID" value="CAI8019866.1"/>
    <property type="molecule type" value="Genomic_DNA"/>
</dbReference>
<protein>
    <submittedName>
        <fullName evidence="1">Uncharacterized protein</fullName>
    </submittedName>
</protein>
<dbReference type="AlphaFoldDB" id="A0AA35S0X2"/>
<evidence type="ECO:0000313" key="1">
    <source>
        <dbReference type="EMBL" id="CAI8019866.1"/>
    </source>
</evidence>
<gene>
    <name evidence="1" type="ORF">GBAR_LOCUS11907</name>
</gene>
<feature type="non-terminal residue" evidence="1">
    <location>
        <position position="1"/>
    </location>
</feature>
<keyword evidence="2" id="KW-1185">Reference proteome</keyword>
<evidence type="ECO:0000313" key="2">
    <source>
        <dbReference type="Proteomes" id="UP001174909"/>
    </source>
</evidence>